<organism evidence="1 2">
    <name type="scientific">Chitinophaga defluvii</name>
    <dbReference type="NCBI Taxonomy" id="3163343"/>
    <lineage>
        <taxon>Bacteria</taxon>
        <taxon>Pseudomonadati</taxon>
        <taxon>Bacteroidota</taxon>
        <taxon>Chitinophagia</taxon>
        <taxon>Chitinophagales</taxon>
        <taxon>Chitinophagaceae</taxon>
        <taxon>Chitinophaga</taxon>
    </lineage>
</organism>
<proteinExistence type="predicted"/>
<protein>
    <submittedName>
        <fullName evidence="1">Uncharacterized protein</fullName>
    </submittedName>
</protein>
<dbReference type="RefSeq" id="WP_354660278.1">
    <property type="nucleotide sequence ID" value="NZ_JBEXAC010000001.1"/>
</dbReference>
<dbReference type="Proteomes" id="UP001549749">
    <property type="component" value="Unassembled WGS sequence"/>
</dbReference>
<gene>
    <name evidence="1" type="ORF">ABR189_09705</name>
</gene>
<keyword evidence="2" id="KW-1185">Reference proteome</keyword>
<name>A0ABV2T3P8_9BACT</name>
<comment type="caution">
    <text evidence="1">The sequence shown here is derived from an EMBL/GenBank/DDBJ whole genome shotgun (WGS) entry which is preliminary data.</text>
</comment>
<sequence length="61" mass="6098">MLSVLEVTVDEGAGVSPVALEAKADVVAMADVANVPVQVDAVVMVVVSAPVLLQSPPSTLV</sequence>
<reference evidence="1 2" key="1">
    <citation type="submission" date="2024-06" db="EMBL/GenBank/DDBJ databases">
        <title>Chitinophaga defluvii sp. nov., isolated from municipal sewage.</title>
        <authorList>
            <person name="Zhang L."/>
        </authorList>
    </citation>
    <scope>NUCLEOTIDE SEQUENCE [LARGE SCALE GENOMIC DNA]</scope>
    <source>
        <strain evidence="1 2">H8</strain>
    </source>
</reference>
<accession>A0ABV2T3P8</accession>
<evidence type="ECO:0000313" key="1">
    <source>
        <dbReference type="EMBL" id="MET6997643.1"/>
    </source>
</evidence>
<evidence type="ECO:0000313" key="2">
    <source>
        <dbReference type="Proteomes" id="UP001549749"/>
    </source>
</evidence>
<dbReference type="EMBL" id="JBEXAC010000001">
    <property type="protein sequence ID" value="MET6997643.1"/>
    <property type="molecule type" value="Genomic_DNA"/>
</dbReference>